<proteinExistence type="predicted"/>
<feature type="coiled-coil region" evidence="1">
    <location>
        <begin position="49"/>
        <end position="76"/>
    </location>
</feature>
<dbReference type="InterPro" id="IPR025310">
    <property type="entry name" value="DUF4164"/>
</dbReference>
<name>A0A4Q9VKH2_9HYPH</name>
<dbReference type="OrthoDB" id="8001694at2"/>
<reference evidence="2 3" key="1">
    <citation type="submission" date="2019-02" db="EMBL/GenBank/DDBJ databases">
        <title>Siculibacillus lacustris gen. nov., sp. nov., a new rosette-forming bacterium isolated from a freshwater crater lake (Lake St. Ana, Romania).</title>
        <authorList>
            <person name="Felfoldi T."/>
            <person name="Marton Z."/>
            <person name="Szabo A."/>
            <person name="Mentes A."/>
            <person name="Boka K."/>
            <person name="Marialigeti K."/>
            <person name="Mathe I."/>
            <person name="Koncz M."/>
            <person name="Schumann P."/>
            <person name="Toth E."/>
        </authorList>
    </citation>
    <scope>NUCLEOTIDE SEQUENCE [LARGE SCALE GENOMIC DNA]</scope>
    <source>
        <strain evidence="2 3">SA-279</strain>
    </source>
</reference>
<protein>
    <submittedName>
        <fullName evidence="2">DUF4164 family protein</fullName>
    </submittedName>
</protein>
<dbReference type="EMBL" id="SJFN01000023">
    <property type="protein sequence ID" value="TBW35920.1"/>
    <property type="molecule type" value="Genomic_DNA"/>
</dbReference>
<dbReference type="RefSeq" id="WP_131310404.1">
    <property type="nucleotide sequence ID" value="NZ_SJFN01000023.1"/>
</dbReference>
<dbReference type="Pfam" id="PF13747">
    <property type="entry name" value="DUF4164"/>
    <property type="match status" value="1"/>
</dbReference>
<evidence type="ECO:0000313" key="2">
    <source>
        <dbReference type="EMBL" id="TBW35920.1"/>
    </source>
</evidence>
<dbReference type="AlphaFoldDB" id="A0A4Q9VKH2"/>
<sequence>MGQAPAVEAALGRLAAALETLEASVERRFELDRSAVELEAEISRIGDDRSRLAETLDQEKARATRLEDTNREVSRRLVAAMESIRSVLDVHGG</sequence>
<comment type="caution">
    <text evidence="2">The sequence shown here is derived from an EMBL/GenBank/DDBJ whole genome shotgun (WGS) entry which is preliminary data.</text>
</comment>
<evidence type="ECO:0000313" key="3">
    <source>
        <dbReference type="Proteomes" id="UP000292781"/>
    </source>
</evidence>
<accession>A0A4Q9VKH2</accession>
<evidence type="ECO:0000256" key="1">
    <source>
        <dbReference type="SAM" id="Coils"/>
    </source>
</evidence>
<organism evidence="2 3">
    <name type="scientific">Siculibacillus lacustris</name>
    <dbReference type="NCBI Taxonomy" id="1549641"/>
    <lineage>
        <taxon>Bacteria</taxon>
        <taxon>Pseudomonadati</taxon>
        <taxon>Pseudomonadota</taxon>
        <taxon>Alphaproteobacteria</taxon>
        <taxon>Hyphomicrobiales</taxon>
        <taxon>Ancalomicrobiaceae</taxon>
        <taxon>Siculibacillus</taxon>
    </lineage>
</organism>
<gene>
    <name evidence="2" type="ORF">EYW49_14990</name>
</gene>
<keyword evidence="3" id="KW-1185">Reference proteome</keyword>
<keyword evidence="1" id="KW-0175">Coiled coil</keyword>
<dbReference type="Proteomes" id="UP000292781">
    <property type="component" value="Unassembled WGS sequence"/>
</dbReference>